<dbReference type="InterPro" id="IPR035015">
    <property type="entry name" value="NAD-bd_H4MPT_DH"/>
</dbReference>
<dbReference type="NCBIfam" id="TIGR03126">
    <property type="entry name" value="one_C_fae"/>
    <property type="match status" value="1"/>
</dbReference>
<evidence type="ECO:0000313" key="11">
    <source>
        <dbReference type="EMBL" id="CAL1124971.1"/>
    </source>
</evidence>
<dbReference type="Pfam" id="PF08714">
    <property type="entry name" value="Fae"/>
    <property type="match status" value="1"/>
</dbReference>
<feature type="domain" description="Methylene-tetrahydromethanopterin dehydrogenase N-terminal" evidence="9">
    <location>
        <begin position="186"/>
        <end position="266"/>
    </location>
</feature>
<dbReference type="CDD" id="cd01078">
    <property type="entry name" value="NAD_bind_H4MPT_DH"/>
    <property type="match status" value="1"/>
</dbReference>
<keyword evidence="6" id="KW-0472">Membrane</keyword>
<dbReference type="InterPro" id="IPR036291">
    <property type="entry name" value="NAD(P)-bd_dom_sf"/>
</dbReference>
<evidence type="ECO:0000256" key="5">
    <source>
        <dbReference type="ARBA" id="ARBA00072885"/>
    </source>
</evidence>
<dbReference type="Gene3D" id="3.90.420.10">
    <property type="entry name" value="Oxidoreductase, molybdopterin-binding domain"/>
    <property type="match status" value="1"/>
</dbReference>
<comment type="catalytic activity">
    <reaction evidence="2">
        <text>5,6,7,8-tetrahydromethanopterin + formaldehyde = 5,10-methylenetetrahydromethanopterin + H2O</text>
        <dbReference type="Rhea" id="RHEA:24678"/>
        <dbReference type="ChEBI" id="CHEBI:15377"/>
        <dbReference type="ChEBI" id="CHEBI:16842"/>
        <dbReference type="ChEBI" id="CHEBI:57818"/>
        <dbReference type="ChEBI" id="CHEBI:58103"/>
        <dbReference type="EC" id="4.2.1.147"/>
    </reaction>
</comment>
<comment type="caution">
    <text evidence="10">The sequence shown here is derived from an EMBL/GenBank/DDBJ whole genome shotgun (WGS) entry which is preliminary data.</text>
</comment>
<keyword evidence="1" id="KW-0456">Lyase</keyword>
<reference evidence="11" key="2">
    <citation type="submission" date="2024-04" db="EMBL/GenBank/DDBJ databases">
        <authorList>
            <person name="Chen Y."/>
            <person name="Shah S."/>
            <person name="Dougan E. K."/>
            <person name="Thang M."/>
            <person name="Chan C."/>
        </authorList>
    </citation>
    <scope>NUCLEOTIDE SEQUENCE [LARGE SCALE GENOMIC DNA]</scope>
</reference>
<evidence type="ECO:0000256" key="3">
    <source>
        <dbReference type="ARBA" id="ARBA00061519"/>
    </source>
</evidence>
<evidence type="ECO:0000313" key="10">
    <source>
        <dbReference type="EMBL" id="CAI3971596.1"/>
    </source>
</evidence>
<proteinExistence type="inferred from homology"/>
<dbReference type="Gene3D" id="3.40.50.10280">
    <property type="entry name" value="Methylene-tetrahydromethanopterin dehydrogenase, N-terminal domain"/>
    <property type="match status" value="1"/>
</dbReference>
<feature type="transmembrane region" description="Helical" evidence="6">
    <location>
        <begin position="897"/>
        <end position="915"/>
    </location>
</feature>
<dbReference type="Pfam" id="PF09176">
    <property type="entry name" value="Mpt_N"/>
    <property type="match status" value="1"/>
</dbReference>
<gene>
    <name evidence="10" type="ORF">C1SCF055_LOCUS186</name>
</gene>
<sequence>MSMYVGEALAGDGNEIAHIDLLIGDKDGPVGVAFANALGRQSEGHNNLLAVLTPNLAVKPSTVMITKVTIKGMKQAVQMFGPAQAAVAKAVADSVADGVIAKDQAEDLVIVCGVFIHPGAEDDKKIYDYNYTATKDAISNAMTGKPTVDEMLAGKEEAAHPPTMSPSDGSKPRILLQLDSDPQPSVFDGVVAVDAGVDHLLRHAAIEPAAVRDLVYGLIFTRGMKDLHSSAIFIGGSNVATGEALLKEVTGSFLGPLNVSVMMDANGANTTAAAAVLAAARHVSLEGCQATVLGATGPVGQRAARLLARQGARVAVCSRSVDRARGVCEALAEHVDASLLTPHASDSETARRGAVAGSQVLIAAGAAGAQLLTRVELTSASDLKVAVDLNAVPPVGLEGIEVQDAGVEREGIICYGAIGVGGTKMKIHKAALRRLFESNDQVFDAEEIYDLGTELVQQLPSVPSTIDIHCVTRWSKLGVQFRGVPLSELIQQSDPLEDARFVSMNAHSDRGHSTSLPLDTIEELQPLLAWEADGEPLPVEHGGPLRVIVPGRYFYKSVKWLARVELLAADQLGFWESTAGYHNTADPWLQQRYLATNISKQQAQDILERKDISKLDLRGIEAAGLDLSRLVANESLLRSANFRGAILREAKFDRANLSNAVLTDADLREASFREADLEGADLTGADLRAADLRGASLVAATFVETLPNGEEHGVLIDSNTRIDRRVLDELTPPQANRFAPRRHKKLIASVHSHTPLVKKQPMNSTKLSGKGAAVNVGRGMLMGGADVIPGVSGGTVALILGIYERLVTAISHVDVELITHVRKGRIREAAAHIDLTFLVTLLLGIAIGILSLGSLVNQLLSSTDTRELTLAAFFGIILASSFLVARMIHVQHMQHGFLLTLLGIAGAAFAFWLTGLRGEEVELTYGYVFICGMIGICAMILPGISGAYILLIMGWHA</sequence>
<dbReference type="AlphaFoldDB" id="A0A9P1BDX7"/>
<evidence type="ECO:0000259" key="9">
    <source>
        <dbReference type="Pfam" id="PF09176"/>
    </source>
</evidence>
<dbReference type="SUPFAM" id="SSF54211">
    <property type="entry name" value="Ribosomal protein S5 domain 2-like"/>
    <property type="match status" value="1"/>
</dbReference>
<dbReference type="InterPro" id="IPR037089">
    <property type="entry name" value="Methyl-teptahyd_DH_N_sf"/>
</dbReference>
<dbReference type="SUPFAM" id="SSF56524">
    <property type="entry name" value="Oxidoreductase molybdopterin-binding domain"/>
    <property type="match status" value="1"/>
</dbReference>
<feature type="domain" description="Formaldehyde-activating enzyme" evidence="8">
    <location>
        <begin position="5"/>
        <end position="161"/>
    </location>
</feature>
<dbReference type="Gene3D" id="3.30.230.60">
    <property type="entry name" value="Formaldehyde-activating enzyme"/>
    <property type="match status" value="1"/>
</dbReference>
<dbReference type="GO" id="GO:0016051">
    <property type="term" value="P:carbohydrate biosynthetic process"/>
    <property type="evidence" value="ECO:0007669"/>
    <property type="project" value="InterPro"/>
</dbReference>
<dbReference type="Pfam" id="PF04018">
    <property type="entry name" value="VCA0040-like"/>
    <property type="match status" value="1"/>
</dbReference>
<dbReference type="InterPro" id="IPR037075">
    <property type="entry name" value="HCHO-activating_enzyme_sf"/>
</dbReference>
<comment type="similarity">
    <text evidence="3">Belongs to the formaldehyde-activating enzyme family.</text>
</comment>
<evidence type="ECO:0000256" key="1">
    <source>
        <dbReference type="ARBA" id="ARBA00023239"/>
    </source>
</evidence>
<accession>A0A9P1BDX7</accession>
<dbReference type="EMBL" id="CAMXCT030000001">
    <property type="protein sequence ID" value="CAL4758908.1"/>
    <property type="molecule type" value="Genomic_DNA"/>
</dbReference>
<dbReference type="GO" id="GO:0016840">
    <property type="term" value="F:carbon-nitrogen lyase activity"/>
    <property type="evidence" value="ECO:0007669"/>
    <property type="project" value="InterPro"/>
</dbReference>
<dbReference type="Gene3D" id="3.40.50.720">
    <property type="entry name" value="NAD(P)-binding Rossmann-like Domain"/>
    <property type="match status" value="1"/>
</dbReference>
<dbReference type="InterPro" id="IPR036374">
    <property type="entry name" value="OxRdtase_Mopterin-bd_sf"/>
</dbReference>
<feature type="domain" description="Oxidoreductase molybdopterin-binding" evidence="7">
    <location>
        <begin position="454"/>
        <end position="575"/>
    </location>
</feature>
<dbReference type="EC" id="4.2.1.147" evidence="4"/>
<dbReference type="PANTHER" id="PTHR37308">
    <property type="entry name" value="INTEGRAL MEMBRANE PROTEIN"/>
    <property type="match status" value="1"/>
</dbReference>
<keyword evidence="12" id="KW-1185">Reference proteome</keyword>
<name>A0A9P1BDX7_9DINO</name>
<dbReference type="Gene3D" id="2.160.20.80">
    <property type="entry name" value="E3 ubiquitin-protein ligase SopA"/>
    <property type="match status" value="1"/>
</dbReference>
<evidence type="ECO:0000259" key="7">
    <source>
        <dbReference type="Pfam" id="PF00174"/>
    </source>
</evidence>
<dbReference type="InterPro" id="IPR015259">
    <property type="entry name" value="Methyl-teptahyd_DH_N"/>
</dbReference>
<evidence type="ECO:0000259" key="8">
    <source>
        <dbReference type="Pfam" id="PF08714"/>
    </source>
</evidence>
<feature type="transmembrane region" description="Helical" evidence="6">
    <location>
        <begin position="835"/>
        <end position="856"/>
    </location>
</feature>
<dbReference type="InterPro" id="IPR014826">
    <property type="entry name" value="HCHO-activating_enzyme"/>
</dbReference>
<dbReference type="Pfam" id="PF00174">
    <property type="entry name" value="Oxidored_molyb"/>
    <property type="match status" value="1"/>
</dbReference>
<dbReference type="InterPro" id="IPR001646">
    <property type="entry name" value="5peptide_repeat"/>
</dbReference>
<dbReference type="SUPFAM" id="SSF51735">
    <property type="entry name" value="NAD(P)-binding Rossmann-fold domains"/>
    <property type="match status" value="1"/>
</dbReference>
<dbReference type="EMBL" id="CAMXCT020000001">
    <property type="protein sequence ID" value="CAL1124971.1"/>
    <property type="molecule type" value="Genomic_DNA"/>
</dbReference>
<feature type="transmembrane region" description="Helical" evidence="6">
    <location>
        <begin position="868"/>
        <end position="885"/>
    </location>
</feature>
<dbReference type="OrthoDB" id="498163at2759"/>
<feature type="transmembrane region" description="Helical" evidence="6">
    <location>
        <begin position="927"/>
        <end position="951"/>
    </location>
</feature>
<dbReference type="InterPro" id="IPR020568">
    <property type="entry name" value="Ribosomal_Su5_D2-typ_SF"/>
</dbReference>
<protein>
    <recommendedName>
        <fullName evidence="5">5,6,7,8-tetrahydromethanopterin hydro-lyase</fullName>
        <ecNumber evidence="4">4.2.1.147</ecNumber>
    </recommendedName>
</protein>
<evidence type="ECO:0000256" key="2">
    <source>
        <dbReference type="ARBA" id="ARBA00052457"/>
    </source>
</evidence>
<dbReference type="EMBL" id="CAMXCT010000001">
    <property type="protein sequence ID" value="CAI3971596.1"/>
    <property type="molecule type" value="Genomic_DNA"/>
</dbReference>
<dbReference type="Proteomes" id="UP001152797">
    <property type="component" value="Unassembled WGS sequence"/>
</dbReference>
<keyword evidence="6" id="KW-1133">Transmembrane helix</keyword>
<dbReference type="Pfam" id="PF00805">
    <property type="entry name" value="Pentapeptide"/>
    <property type="match status" value="1"/>
</dbReference>
<dbReference type="FunFam" id="3.30.230.60:FF:000001">
    <property type="entry name" value="5,6,7,8-tetrahydromethanopterin hydro-lyase"/>
    <property type="match status" value="1"/>
</dbReference>
<dbReference type="InterPro" id="IPR046346">
    <property type="entry name" value="Aminoacid_DH-like_N_sf"/>
</dbReference>
<organism evidence="10">
    <name type="scientific">Cladocopium goreaui</name>
    <dbReference type="NCBI Taxonomy" id="2562237"/>
    <lineage>
        <taxon>Eukaryota</taxon>
        <taxon>Sar</taxon>
        <taxon>Alveolata</taxon>
        <taxon>Dinophyceae</taxon>
        <taxon>Suessiales</taxon>
        <taxon>Symbiodiniaceae</taxon>
        <taxon>Cladocopium</taxon>
    </lineage>
</organism>
<dbReference type="InterPro" id="IPR000572">
    <property type="entry name" value="OxRdtase_Mopterin-bd_dom"/>
</dbReference>
<keyword evidence="6" id="KW-0812">Transmembrane</keyword>
<evidence type="ECO:0000256" key="6">
    <source>
        <dbReference type="SAM" id="Phobius"/>
    </source>
</evidence>
<evidence type="ECO:0000256" key="4">
    <source>
        <dbReference type="ARBA" id="ARBA00067042"/>
    </source>
</evidence>
<evidence type="ECO:0000313" key="12">
    <source>
        <dbReference type="Proteomes" id="UP001152797"/>
    </source>
</evidence>
<dbReference type="SUPFAM" id="SSF141571">
    <property type="entry name" value="Pentapeptide repeat-like"/>
    <property type="match status" value="1"/>
</dbReference>
<dbReference type="PANTHER" id="PTHR37308:SF1">
    <property type="entry name" value="POLYPRENYL-PHOSPHATE TRANSPORTER"/>
    <property type="match status" value="1"/>
</dbReference>
<dbReference type="SUPFAM" id="SSF53223">
    <property type="entry name" value="Aminoacid dehydrogenase-like, N-terminal domain"/>
    <property type="match status" value="1"/>
</dbReference>
<dbReference type="InterPro" id="IPR007163">
    <property type="entry name" value="VCA0040-like"/>
</dbReference>
<reference evidence="10" key="1">
    <citation type="submission" date="2022-10" db="EMBL/GenBank/DDBJ databases">
        <authorList>
            <person name="Chen Y."/>
            <person name="Dougan E. K."/>
            <person name="Chan C."/>
            <person name="Rhodes N."/>
            <person name="Thang M."/>
        </authorList>
    </citation>
    <scope>NUCLEOTIDE SEQUENCE</scope>
</reference>